<feature type="domain" description="T6SS Phospholipase effector Tle1-like catalytic" evidence="1">
    <location>
        <begin position="50"/>
        <end position="168"/>
    </location>
</feature>
<evidence type="ECO:0000259" key="1">
    <source>
        <dbReference type="Pfam" id="PF09994"/>
    </source>
</evidence>
<reference evidence="2 3" key="1">
    <citation type="submission" date="2024-01" db="EMBL/GenBank/DDBJ databases">
        <title>The diversity of rhizobia nodulating Mimosa spp. in eleven states of Brazil covering several biomes is determined by host plant, location, and edaphic factors.</title>
        <authorList>
            <person name="Rouws L."/>
            <person name="Barauna A."/>
            <person name="Beukes C."/>
            <person name="De Faria S.M."/>
            <person name="Gross E."/>
            <person name="Dos Reis Junior F.B."/>
            <person name="Simon M."/>
            <person name="Maluk M."/>
            <person name="Odee D.W."/>
            <person name="Kenicer G."/>
            <person name="Young J.P.W."/>
            <person name="Reis V.M."/>
            <person name="Zilli J."/>
            <person name="James E.K."/>
        </authorList>
    </citation>
    <scope>NUCLEOTIDE SEQUENCE [LARGE SCALE GENOMIC DNA]</scope>
    <source>
        <strain evidence="2 3">JHI1651</strain>
    </source>
</reference>
<dbReference type="EMBL" id="JAYLVJ010000013">
    <property type="protein sequence ID" value="MEO1754731.1"/>
    <property type="molecule type" value="Genomic_DNA"/>
</dbReference>
<organism evidence="2 3">
    <name type="scientific">Paraburkholderia caribensis</name>
    <dbReference type="NCBI Taxonomy" id="75105"/>
    <lineage>
        <taxon>Bacteria</taxon>
        <taxon>Pseudomonadati</taxon>
        <taxon>Pseudomonadota</taxon>
        <taxon>Betaproteobacteria</taxon>
        <taxon>Burkholderiales</taxon>
        <taxon>Burkholderiaceae</taxon>
        <taxon>Paraburkholderia</taxon>
    </lineage>
</organism>
<feature type="domain" description="T6SS Phospholipase effector Tle1-like catalytic" evidence="1">
    <location>
        <begin position="186"/>
        <end position="326"/>
    </location>
</feature>
<dbReference type="RefSeq" id="WP_233445262.1">
    <property type="nucleotide sequence ID" value="NZ_CP015960.1"/>
</dbReference>
<name>A0ABV0DUH5_9BURK</name>
<evidence type="ECO:0000313" key="3">
    <source>
        <dbReference type="Proteomes" id="UP001462961"/>
    </source>
</evidence>
<comment type="caution">
    <text evidence="2">The sequence shown here is derived from an EMBL/GenBank/DDBJ whole genome shotgun (WGS) entry which is preliminary data.</text>
</comment>
<proteinExistence type="predicted"/>
<gene>
    <name evidence="2" type="ORF">VOI32_12415</name>
</gene>
<dbReference type="Pfam" id="PF09994">
    <property type="entry name" value="T6SS_Tle1-like_cat"/>
    <property type="match status" value="2"/>
</dbReference>
<dbReference type="PANTHER" id="PTHR33840">
    <property type="match status" value="1"/>
</dbReference>
<dbReference type="InterPro" id="IPR018712">
    <property type="entry name" value="Tle1-like_cat"/>
</dbReference>
<dbReference type="PANTHER" id="PTHR33840:SF1">
    <property type="entry name" value="TLE1 PHOSPHOLIPASE DOMAIN-CONTAINING PROTEIN"/>
    <property type="match status" value="1"/>
</dbReference>
<accession>A0ABV0DUH5</accession>
<protein>
    <submittedName>
        <fullName evidence="2">DUF2235 domain-containing protein</fullName>
    </submittedName>
</protein>
<keyword evidence="3" id="KW-1185">Reference proteome</keyword>
<evidence type="ECO:0000313" key="2">
    <source>
        <dbReference type="EMBL" id="MEO1754731.1"/>
    </source>
</evidence>
<dbReference type="Proteomes" id="UP001462961">
    <property type="component" value="Unassembled WGS sequence"/>
</dbReference>
<sequence>MLDDTQLTPMAGLRPLSLEERRQRAAAMACLDPSKKPGTPDCSQTVWISVFFDGTGNNRFNDTPKLKHSNVARLFLTHPESDDELGKYAIYVPGLGTPYPEIGEHGYSTMGLGVASGGDARLARARADFDKLVAKAKARAKNPSQPIRMINLALFGFSRGAALARAFAIQVAKDCRQGAGGWTYQGHPIRLYFMGLFDTVASAGVPAGAKTYDHSPLVRIGTYVISPLAGIGLSFTNKDGHYEWAKDLRIPAMVEQCVHYVAAHEVRDSFPLDSVRDGKHYPANVHEVVYPGVHSDVGGGYAPGEQTRALKDEDKLSQVPLLHMYRAARTAGVPLSALETLGPGIKGTFAVSSRTAALFDSYMSRAQASGPIEKATSDHLYQMYIARSYLSKLTNDEKAQARVTASEQVLAETHNNDLVPNVRKELAIVTADGNAVNEATAAAETRRLNGGKLSLREETLARAYEDVTLIVGPAGQRDQLLEFFDYLVHDSVAGFAKDFSKLQNWRMMYFGQVAYEPANDWSLSGPASPL</sequence>